<dbReference type="EMBL" id="CM007893">
    <property type="protein sequence ID" value="OTG29944.1"/>
    <property type="molecule type" value="Genomic_DNA"/>
</dbReference>
<dbReference type="STRING" id="4232.A0A251V3G8"/>
<organism evidence="2 3">
    <name type="scientific">Helianthus annuus</name>
    <name type="common">Common sunflower</name>
    <dbReference type="NCBI Taxonomy" id="4232"/>
    <lineage>
        <taxon>Eukaryota</taxon>
        <taxon>Viridiplantae</taxon>
        <taxon>Streptophyta</taxon>
        <taxon>Embryophyta</taxon>
        <taxon>Tracheophyta</taxon>
        <taxon>Spermatophyta</taxon>
        <taxon>Magnoliopsida</taxon>
        <taxon>eudicotyledons</taxon>
        <taxon>Gunneridae</taxon>
        <taxon>Pentapetalae</taxon>
        <taxon>asterids</taxon>
        <taxon>campanulids</taxon>
        <taxon>Asterales</taxon>
        <taxon>Asteraceae</taxon>
        <taxon>Asteroideae</taxon>
        <taxon>Heliantheae alliance</taxon>
        <taxon>Heliantheae</taxon>
        <taxon>Helianthus</taxon>
    </lineage>
</organism>
<keyword evidence="3" id="KW-1185">Reference proteome</keyword>
<evidence type="ECO:0000313" key="3">
    <source>
        <dbReference type="Proteomes" id="UP000215914"/>
    </source>
</evidence>
<feature type="transmembrane region" description="Helical" evidence="1">
    <location>
        <begin position="26"/>
        <end position="49"/>
    </location>
</feature>
<proteinExistence type="predicted"/>
<reference evidence="3" key="1">
    <citation type="journal article" date="2017" name="Nature">
        <title>The sunflower genome provides insights into oil metabolism, flowering and Asterid evolution.</title>
        <authorList>
            <person name="Badouin H."/>
            <person name="Gouzy J."/>
            <person name="Grassa C.J."/>
            <person name="Murat F."/>
            <person name="Staton S.E."/>
            <person name="Cottret L."/>
            <person name="Lelandais-Briere C."/>
            <person name="Owens G.L."/>
            <person name="Carrere S."/>
            <person name="Mayjonade B."/>
            <person name="Legrand L."/>
            <person name="Gill N."/>
            <person name="Kane N.C."/>
            <person name="Bowers J.E."/>
            <person name="Hubner S."/>
            <person name="Bellec A."/>
            <person name="Berard A."/>
            <person name="Berges H."/>
            <person name="Blanchet N."/>
            <person name="Boniface M.C."/>
            <person name="Brunel D."/>
            <person name="Catrice O."/>
            <person name="Chaidir N."/>
            <person name="Claudel C."/>
            <person name="Donnadieu C."/>
            <person name="Faraut T."/>
            <person name="Fievet G."/>
            <person name="Helmstetter N."/>
            <person name="King M."/>
            <person name="Knapp S.J."/>
            <person name="Lai Z."/>
            <person name="Le Paslier M.C."/>
            <person name="Lippi Y."/>
            <person name="Lorenzon L."/>
            <person name="Mandel J.R."/>
            <person name="Marage G."/>
            <person name="Marchand G."/>
            <person name="Marquand E."/>
            <person name="Bret-Mestries E."/>
            <person name="Morien E."/>
            <person name="Nambeesan S."/>
            <person name="Nguyen T."/>
            <person name="Pegot-Espagnet P."/>
            <person name="Pouilly N."/>
            <person name="Raftis F."/>
            <person name="Sallet E."/>
            <person name="Schiex T."/>
            <person name="Thomas J."/>
            <person name="Vandecasteele C."/>
            <person name="Vares D."/>
            <person name="Vear F."/>
            <person name="Vautrin S."/>
            <person name="Crespi M."/>
            <person name="Mangin B."/>
            <person name="Burke J.M."/>
            <person name="Salse J."/>
            <person name="Munos S."/>
            <person name="Vincourt P."/>
            <person name="Rieseberg L.H."/>
            <person name="Langlade N.B."/>
        </authorList>
    </citation>
    <scope>NUCLEOTIDE SEQUENCE [LARGE SCALE GENOMIC DNA]</scope>
    <source>
        <strain evidence="3">cv. SF193</strain>
    </source>
</reference>
<dbReference type="AlphaFoldDB" id="A0A251V3G8"/>
<keyword evidence="1" id="KW-0812">Transmembrane</keyword>
<keyword evidence="1" id="KW-0472">Membrane</keyword>
<dbReference type="PANTHER" id="PTHR13165">
    <property type="entry name" value="ARSENITE-RESISTANCE PROTEIN 2"/>
    <property type="match status" value="1"/>
</dbReference>
<keyword evidence="1" id="KW-1133">Transmembrane helix</keyword>
<protein>
    <submittedName>
        <fullName evidence="2">Uncharacterized protein</fullName>
    </submittedName>
</protein>
<dbReference type="InterPro" id="IPR039727">
    <property type="entry name" value="SE/Ars2"/>
</dbReference>
<dbReference type="InParanoid" id="A0A251V3G8"/>
<evidence type="ECO:0000313" key="2">
    <source>
        <dbReference type="EMBL" id="OTG29944.1"/>
    </source>
</evidence>
<accession>A0A251V3G8</accession>
<gene>
    <name evidence="2" type="ORF">HannXRQ_Chr04g0127701</name>
</gene>
<evidence type="ECO:0000256" key="1">
    <source>
        <dbReference type="SAM" id="Phobius"/>
    </source>
</evidence>
<dbReference type="PANTHER" id="PTHR13165:SF0">
    <property type="entry name" value="SERRATE RNA EFFECTOR MOLECULE HOMOLOG"/>
    <property type="match status" value="1"/>
</dbReference>
<name>A0A251V3G8_HELAN</name>
<dbReference type="Proteomes" id="UP000215914">
    <property type="component" value="Chromosome 4"/>
</dbReference>
<sequence>MTATWVHLGHRAAARVPPPHKSDTSLSLLLFALISNLYDLYTLIVFKLFTIPYASFPIQSYKHLSAFVNWESARGGYNDQVNTLREGLMSYKQFIQELEDGVLPSEAERRYQEYKSQYISTQNWMALLMFLIKANIQNPKSLTIEVDSGSNFTHNTGTESSEP</sequence>